<evidence type="ECO:0000313" key="2">
    <source>
        <dbReference type="EMBL" id="KIX14967.1"/>
    </source>
</evidence>
<proteinExistence type="predicted"/>
<dbReference type="OrthoDB" id="9797061at2"/>
<dbReference type="InterPro" id="IPR027417">
    <property type="entry name" value="P-loop_NTPase"/>
</dbReference>
<dbReference type="RefSeq" id="WP_044347242.1">
    <property type="nucleotide sequence ID" value="NZ_AZAC01000005.1"/>
</dbReference>
<dbReference type="GO" id="GO:0016887">
    <property type="term" value="F:ATP hydrolysis activity"/>
    <property type="evidence" value="ECO:0007669"/>
    <property type="project" value="InterPro"/>
</dbReference>
<reference evidence="2 3" key="1">
    <citation type="submission" date="2013-11" db="EMBL/GenBank/DDBJ databases">
        <title>Metagenomic analysis of a methanogenic consortium involved in long chain n-alkane degradation.</title>
        <authorList>
            <person name="Davidova I.A."/>
            <person name="Callaghan A.V."/>
            <person name="Wawrik B."/>
            <person name="Pruitt S."/>
            <person name="Marks C."/>
            <person name="Duncan K.E."/>
            <person name="Suflita J.M."/>
        </authorList>
    </citation>
    <scope>NUCLEOTIDE SEQUENCE [LARGE SCALE GENOMIC DNA]</scope>
    <source>
        <strain evidence="2 3">SPR</strain>
    </source>
</reference>
<dbReference type="PANTHER" id="PTHR35894">
    <property type="entry name" value="GENERAL SECRETION PATHWAY PROTEIN A-RELATED"/>
    <property type="match status" value="1"/>
</dbReference>
<dbReference type="InterPro" id="IPR052026">
    <property type="entry name" value="ExeA_AAA_ATPase_DNA-bind"/>
</dbReference>
<dbReference type="STRING" id="1429043.X474_05600"/>
<accession>A0A0D2GJM5</accession>
<feature type="domain" description="ORC1/DEAH AAA+ ATPase" evidence="1">
    <location>
        <begin position="30"/>
        <end position="141"/>
    </location>
</feature>
<dbReference type="Proteomes" id="UP000032233">
    <property type="component" value="Unassembled WGS sequence"/>
</dbReference>
<dbReference type="InterPro" id="IPR049945">
    <property type="entry name" value="AAA_22"/>
</dbReference>
<dbReference type="Pfam" id="PF13401">
    <property type="entry name" value="AAA_22"/>
    <property type="match status" value="1"/>
</dbReference>
<dbReference type="InParanoid" id="A0A0D2GJM5"/>
<dbReference type="PANTHER" id="PTHR35894:SF1">
    <property type="entry name" value="PHOSPHORIBULOKINASE _ URIDINE KINASE FAMILY"/>
    <property type="match status" value="1"/>
</dbReference>
<dbReference type="SUPFAM" id="SSF52540">
    <property type="entry name" value="P-loop containing nucleoside triphosphate hydrolases"/>
    <property type="match status" value="1"/>
</dbReference>
<protein>
    <submittedName>
        <fullName evidence="2">DNA transposition protein</fullName>
    </submittedName>
</protein>
<evidence type="ECO:0000313" key="3">
    <source>
        <dbReference type="Proteomes" id="UP000032233"/>
    </source>
</evidence>
<sequence length="231" mass="25709">MKRDVFIETENVSRFAAALTLAEDTDFGRPGMMMVSGEAGRGKTVAARSSHAVRGGIYLRAWQDWTQAAFLQALCHEVCGARPHGSNRCKVRIVEELEHERRTIYMDEADRLDIGRLEDLRDIHDETGAPIVLIGEQGLPARVAARSRIDDRIPGEYRIPFAPVSQQDITLYALEAANLVLEPKACKIVHTFCKGNFRRAHNAIVSLDQMAKAVQTDQVDAAMAKKLRGLK</sequence>
<name>A0A0D2GJM5_9BACT</name>
<keyword evidence="3" id="KW-1185">Reference proteome</keyword>
<dbReference type="AlphaFoldDB" id="A0A0D2GJM5"/>
<comment type="caution">
    <text evidence="2">The sequence shown here is derived from an EMBL/GenBank/DDBJ whole genome shotgun (WGS) entry which is preliminary data.</text>
</comment>
<gene>
    <name evidence="2" type="ORF">X474_05600</name>
</gene>
<dbReference type="EMBL" id="AZAC01000005">
    <property type="protein sequence ID" value="KIX14967.1"/>
    <property type="molecule type" value="Genomic_DNA"/>
</dbReference>
<dbReference type="Gene3D" id="3.40.50.300">
    <property type="entry name" value="P-loop containing nucleotide triphosphate hydrolases"/>
    <property type="match status" value="1"/>
</dbReference>
<organism evidence="2 3">
    <name type="scientific">Dethiosulfatarculus sandiegensis</name>
    <dbReference type="NCBI Taxonomy" id="1429043"/>
    <lineage>
        <taxon>Bacteria</taxon>
        <taxon>Pseudomonadati</taxon>
        <taxon>Thermodesulfobacteriota</taxon>
        <taxon>Desulfarculia</taxon>
        <taxon>Desulfarculales</taxon>
        <taxon>Desulfarculaceae</taxon>
        <taxon>Dethiosulfatarculus</taxon>
    </lineage>
</organism>
<evidence type="ECO:0000259" key="1">
    <source>
        <dbReference type="Pfam" id="PF13401"/>
    </source>
</evidence>